<sequence>MALPPENDPLSIASGAGTQAPGPDPHRDSRSRRLDRRAPAAAALGAALLLAALLGGAAGARETAPDTAPAAEARAAPPPGTARAVRASSRPGSVRRSRTDSLNPPADLRDLSAWLDYKAISRLAALPQEARLFYRRGLMVRESGRLDEAVQLVRGAAELDPTFVAPHLTLASWLVLHEPGQAVAQLASLIELVRRSFTLQLALVANALYLVLQTWFLAILAAGILIVALRQAELRHGWHERLSRTLTPGYARLLSWAFLVVPYALGLGLALPTVAFLAFLWPLLKTAERALLVALVATLVAVPWITVEMDRHAAPLQDREPFYGVMALENEPYSPAQQQRLAALGRAHPGNPFVQFGLAWTARLGGDLSTAEGAYRRALELWPGDDRVTNDLGNVLTLEGRYDEALEYYQRAIADNPSNAAAYLNLSQAQTRRYDFRGASEALSHASALDFDLLRSFQGEATDSGVMTVADQWLSPRHFWSALMEYQPPPAARPALPPAWRERVECSGWPFGLAVLGSALAGLLFGILMHRGLPLRHCAHCGRVVCRRCAERRRAEAFCRSCAGDTGGIRAPELARTLLVAHRPRVRRTGRWIRTAFATLIPGFGLLAFRKVWAAVFLLGVAAAFASAALNIAAPFAYEPRLCLPDQMPPPLVMLAPWLAIYAVSILGYVVESARAEAQVVASLRSARGRGSHSRRAA</sequence>
<reference evidence="6 7" key="1">
    <citation type="journal article" date="2019" name="Nat. Microbiol.">
        <title>Mediterranean grassland soil C-N compound turnover is dependent on rainfall and depth, and is mediated by genomically divergent microorganisms.</title>
        <authorList>
            <person name="Diamond S."/>
            <person name="Andeer P.F."/>
            <person name="Li Z."/>
            <person name="Crits-Christoph A."/>
            <person name="Burstein D."/>
            <person name="Anantharaman K."/>
            <person name="Lane K.R."/>
            <person name="Thomas B.C."/>
            <person name="Pan C."/>
            <person name="Northen T.R."/>
            <person name="Banfield J.F."/>
        </authorList>
    </citation>
    <scope>NUCLEOTIDE SEQUENCE [LARGE SCALE GENOMIC DNA]</scope>
    <source>
        <strain evidence="6">WS_3</strain>
    </source>
</reference>
<dbReference type="Pfam" id="PF13414">
    <property type="entry name" value="TPR_11"/>
    <property type="match status" value="1"/>
</dbReference>
<dbReference type="EMBL" id="VBOT01000136">
    <property type="protein sequence ID" value="TMQ48608.1"/>
    <property type="molecule type" value="Genomic_DNA"/>
</dbReference>
<dbReference type="PANTHER" id="PTHR44227">
    <property type="match status" value="1"/>
</dbReference>
<dbReference type="SMART" id="SM00028">
    <property type="entry name" value="TPR"/>
    <property type="match status" value="4"/>
</dbReference>
<feature type="region of interest" description="Disordered" evidence="4">
    <location>
        <begin position="62"/>
        <end position="103"/>
    </location>
</feature>
<feature type="region of interest" description="Disordered" evidence="4">
    <location>
        <begin position="1"/>
        <end position="38"/>
    </location>
</feature>
<accession>A0A538SB63</accession>
<evidence type="ECO:0000256" key="5">
    <source>
        <dbReference type="SAM" id="Phobius"/>
    </source>
</evidence>
<dbReference type="AlphaFoldDB" id="A0A538SB63"/>
<evidence type="ECO:0000313" key="6">
    <source>
        <dbReference type="EMBL" id="TMQ48608.1"/>
    </source>
</evidence>
<comment type="caution">
    <text evidence="6">The sequence shown here is derived from an EMBL/GenBank/DDBJ whole genome shotgun (WGS) entry which is preliminary data.</text>
</comment>
<feature type="transmembrane region" description="Helical" evidence="5">
    <location>
        <begin position="289"/>
        <end position="307"/>
    </location>
</feature>
<name>A0A538SB63_UNCEI</name>
<feature type="transmembrane region" description="Helical" evidence="5">
    <location>
        <begin position="616"/>
        <end position="638"/>
    </location>
</feature>
<feature type="repeat" description="TPR" evidence="3">
    <location>
        <begin position="386"/>
        <end position="419"/>
    </location>
</feature>
<dbReference type="InterPro" id="IPR019734">
    <property type="entry name" value="TPR_rpt"/>
</dbReference>
<dbReference type="Gene3D" id="1.25.40.10">
    <property type="entry name" value="Tetratricopeptide repeat domain"/>
    <property type="match status" value="2"/>
</dbReference>
<dbReference type="PROSITE" id="PS50293">
    <property type="entry name" value="TPR_REGION"/>
    <property type="match status" value="1"/>
</dbReference>
<proteinExistence type="predicted"/>
<evidence type="ECO:0000256" key="4">
    <source>
        <dbReference type="SAM" id="MobiDB-lite"/>
    </source>
</evidence>
<keyword evidence="5" id="KW-0812">Transmembrane</keyword>
<evidence type="ECO:0000256" key="1">
    <source>
        <dbReference type="ARBA" id="ARBA00022737"/>
    </source>
</evidence>
<feature type="transmembrane region" description="Helical" evidence="5">
    <location>
        <begin position="250"/>
        <end position="283"/>
    </location>
</feature>
<protein>
    <submittedName>
        <fullName evidence="6">Tetratricopeptide repeat protein</fullName>
    </submittedName>
</protein>
<evidence type="ECO:0000256" key="2">
    <source>
        <dbReference type="ARBA" id="ARBA00022803"/>
    </source>
</evidence>
<dbReference type="PANTHER" id="PTHR44227:SF3">
    <property type="entry name" value="PROTEIN O-MANNOSYL-TRANSFERASE TMTC4"/>
    <property type="match status" value="1"/>
</dbReference>
<evidence type="ECO:0000256" key="3">
    <source>
        <dbReference type="PROSITE-ProRule" id="PRU00339"/>
    </source>
</evidence>
<feature type="repeat" description="TPR" evidence="3">
    <location>
        <begin position="130"/>
        <end position="163"/>
    </location>
</feature>
<keyword evidence="2 3" id="KW-0802">TPR repeat</keyword>
<feature type="compositionally biased region" description="Low complexity" evidence="4">
    <location>
        <begin position="62"/>
        <end position="87"/>
    </location>
</feature>
<dbReference type="SUPFAM" id="SSF48452">
    <property type="entry name" value="TPR-like"/>
    <property type="match status" value="1"/>
</dbReference>
<feature type="compositionally biased region" description="Basic and acidic residues" evidence="4">
    <location>
        <begin position="24"/>
        <end position="38"/>
    </location>
</feature>
<dbReference type="InterPro" id="IPR052346">
    <property type="entry name" value="O-mannosyl-transferase_TMTC"/>
</dbReference>
<gene>
    <name evidence="6" type="ORF">E6K73_11480</name>
</gene>
<feature type="transmembrane region" description="Helical" evidence="5">
    <location>
        <begin position="592"/>
        <end position="609"/>
    </location>
</feature>
<feature type="transmembrane region" description="Helical" evidence="5">
    <location>
        <begin position="509"/>
        <end position="529"/>
    </location>
</feature>
<keyword evidence="5" id="KW-0472">Membrane</keyword>
<dbReference type="Proteomes" id="UP000320184">
    <property type="component" value="Unassembled WGS sequence"/>
</dbReference>
<keyword evidence="1" id="KW-0677">Repeat</keyword>
<feature type="transmembrane region" description="Helical" evidence="5">
    <location>
        <begin position="650"/>
        <end position="671"/>
    </location>
</feature>
<dbReference type="PROSITE" id="PS50005">
    <property type="entry name" value="TPR"/>
    <property type="match status" value="2"/>
</dbReference>
<organism evidence="6 7">
    <name type="scientific">Eiseniibacteriota bacterium</name>
    <dbReference type="NCBI Taxonomy" id="2212470"/>
    <lineage>
        <taxon>Bacteria</taxon>
        <taxon>Candidatus Eiseniibacteriota</taxon>
    </lineage>
</organism>
<keyword evidence="5" id="KW-1133">Transmembrane helix</keyword>
<evidence type="ECO:0000313" key="7">
    <source>
        <dbReference type="Proteomes" id="UP000320184"/>
    </source>
</evidence>
<feature type="transmembrane region" description="Helical" evidence="5">
    <location>
        <begin position="207"/>
        <end position="229"/>
    </location>
</feature>
<dbReference type="InterPro" id="IPR011990">
    <property type="entry name" value="TPR-like_helical_dom_sf"/>
</dbReference>